<comment type="caution">
    <text evidence="1">The sequence shown here is derived from an EMBL/GenBank/DDBJ whole genome shotgun (WGS) entry which is preliminary data.</text>
</comment>
<dbReference type="RefSeq" id="WP_203902571.1">
    <property type="nucleotide sequence ID" value="NZ_BOPF01000024.1"/>
</dbReference>
<reference evidence="1" key="1">
    <citation type="submission" date="2021-01" db="EMBL/GenBank/DDBJ databases">
        <title>Whole genome shotgun sequence of Virgisporangium aliadipatigenens NBRC 105644.</title>
        <authorList>
            <person name="Komaki H."/>
            <person name="Tamura T."/>
        </authorList>
    </citation>
    <scope>NUCLEOTIDE SEQUENCE</scope>
    <source>
        <strain evidence="1">NBRC 105644</strain>
    </source>
</reference>
<name>A0A8J4DTC4_9ACTN</name>
<evidence type="ECO:0000313" key="2">
    <source>
        <dbReference type="Proteomes" id="UP000619260"/>
    </source>
</evidence>
<gene>
    <name evidence="1" type="ORF">Val02_59920</name>
</gene>
<dbReference type="EMBL" id="BOPF01000024">
    <property type="protein sequence ID" value="GIJ49106.1"/>
    <property type="molecule type" value="Genomic_DNA"/>
</dbReference>
<keyword evidence="2" id="KW-1185">Reference proteome</keyword>
<dbReference type="Proteomes" id="UP000619260">
    <property type="component" value="Unassembled WGS sequence"/>
</dbReference>
<sequence length="225" mass="24054">MFRLIQLRPDGWTPTVYFERDGYTAEESAWAGYALASDDFFGVGRFDQQGILAEVIVDPVCSVANGPEGEHCQLPVAAAAGHDDLYRPRCAGCAEGLPEITLTELGLELGVPVRTAGTSARHGRRVRMRLVRILTGRIRTELAGHVADPGWRRSICAALLKEPLAADGLVEAVGALGDKQVLDLFPALCQLTGELPVPVLRRLREGMADPASPAAVAAFRLGVTG</sequence>
<accession>A0A8J4DTC4</accession>
<evidence type="ECO:0000313" key="1">
    <source>
        <dbReference type="EMBL" id="GIJ49106.1"/>
    </source>
</evidence>
<dbReference type="AlphaFoldDB" id="A0A8J4DTC4"/>
<protein>
    <submittedName>
        <fullName evidence="1">Uncharacterized protein</fullName>
    </submittedName>
</protein>
<proteinExistence type="predicted"/>
<organism evidence="1 2">
    <name type="scientific">Virgisporangium aliadipatigenens</name>
    <dbReference type="NCBI Taxonomy" id="741659"/>
    <lineage>
        <taxon>Bacteria</taxon>
        <taxon>Bacillati</taxon>
        <taxon>Actinomycetota</taxon>
        <taxon>Actinomycetes</taxon>
        <taxon>Micromonosporales</taxon>
        <taxon>Micromonosporaceae</taxon>
        <taxon>Virgisporangium</taxon>
    </lineage>
</organism>